<dbReference type="SMART" id="SM00919">
    <property type="entry name" value="Malic_M"/>
    <property type="match status" value="1"/>
</dbReference>
<evidence type="ECO:0000256" key="6">
    <source>
        <dbReference type="PIRSR" id="PIRSR000106-2"/>
    </source>
</evidence>
<gene>
    <name evidence="12" type="ORF">H4R20_004842</name>
</gene>
<dbReference type="GO" id="GO:0005739">
    <property type="term" value="C:mitochondrion"/>
    <property type="evidence" value="ECO:0007669"/>
    <property type="project" value="TreeGrafter"/>
</dbReference>
<dbReference type="PIRSF" id="PIRSF000106">
    <property type="entry name" value="ME"/>
    <property type="match status" value="1"/>
</dbReference>
<feature type="active site" description="Proton donor" evidence="5">
    <location>
        <position position="89"/>
    </location>
</feature>
<comment type="cofactor">
    <cofactor evidence="1">
        <name>Mn(2+)</name>
        <dbReference type="ChEBI" id="CHEBI:29035"/>
    </cofactor>
</comment>
<feature type="binding site" evidence="7">
    <location>
        <position position="243"/>
    </location>
    <ligand>
        <name>a divalent metal cation</name>
        <dbReference type="ChEBI" id="CHEBI:60240"/>
    </ligand>
</feature>
<dbReference type="InterPro" id="IPR046346">
    <property type="entry name" value="Aminoacid_DH-like_N_sf"/>
</dbReference>
<dbReference type="PANTHER" id="PTHR23406">
    <property type="entry name" value="MALIC ENZYME-RELATED"/>
    <property type="match status" value="1"/>
</dbReference>
<dbReference type="InterPro" id="IPR001891">
    <property type="entry name" value="Malic_OxRdtase"/>
</dbReference>
<dbReference type="Gene3D" id="3.40.50.720">
    <property type="entry name" value="NAD(P)-binding Rossmann-like Domain"/>
    <property type="match status" value="1"/>
</dbReference>
<keyword evidence="3 7" id="KW-0479">Metal-binding</keyword>
<proteinExistence type="inferred from homology"/>
<feature type="active site" description="Proton acceptor" evidence="5">
    <location>
        <position position="171"/>
    </location>
</feature>
<dbReference type="Proteomes" id="UP001140094">
    <property type="component" value="Unassembled WGS sequence"/>
</dbReference>
<evidence type="ECO:0000313" key="13">
    <source>
        <dbReference type="Proteomes" id="UP001140094"/>
    </source>
</evidence>
<dbReference type="InterPro" id="IPR037062">
    <property type="entry name" value="Malic_N_dom_sf"/>
</dbReference>
<dbReference type="SUPFAM" id="SSF51735">
    <property type="entry name" value="NAD(P)-binding Rossmann-fold domains"/>
    <property type="match status" value="1"/>
</dbReference>
<dbReference type="Gene3D" id="3.40.50.10380">
    <property type="entry name" value="Malic enzyme, N-terminal domain"/>
    <property type="match status" value="1"/>
</dbReference>
<dbReference type="SMART" id="SM01274">
    <property type="entry name" value="malic"/>
    <property type="match status" value="1"/>
</dbReference>
<evidence type="ECO:0000259" key="11">
    <source>
        <dbReference type="SMART" id="SM01274"/>
    </source>
</evidence>
<comment type="cofactor">
    <cofactor evidence="7">
        <name>Mg(2+)</name>
        <dbReference type="ChEBI" id="CHEBI:18420"/>
    </cofactor>
    <cofactor evidence="7">
        <name>Mn(2+)</name>
        <dbReference type="ChEBI" id="CHEBI:29035"/>
    </cofactor>
    <text evidence="7">Divalent metal cations. Prefers magnesium or manganese.</text>
</comment>
<dbReference type="OrthoDB" id="5365701at2759"/>
<evidence type="ECO:0000256" key="9">
    <source>
        <dbReference type="SAM" id="MobiDB-lite"/>
    </source>
</evidence>
<name>A0A9W8LRQ0_9FUNG</name>
<dbReference type="InterPro" id="IPR036291">
    <property type="entry name" value="NAD(P)-bd_dom_sf"/>
</dbReference>
<protein>
    <recommendedName>
        <fullName evidence="8">Malic enzyme</fullName>
    </recommendedName>
</protein>
<feature type="domain" description="Malic enzyme N-terminal" evidence="11">
    <location>
        <begin position="66"/>
        <end position="257"/>
    </location>
</feature>
<evidence type="ECO:0000256" key="4">
    <source>
        <dbReference type="ARBA" id="ARBA00023002"/>
    </source>
</evidence>
<sequence length="585" mass="64285">MAPAFKNTSPISSPIKKPASTGTAQHLKGLAPSAVEDSRTQDARAYEQLKKKGTDLEKYIFLSWLRNTNLDMFYRLVLGHLKEIAPIIYTPTVGQACQEFSHIYPFLAPPNAVDGLYIPLTEVDNIDEIIQNYKRSIPAGCEPDITVITDGSRILGLGDLGMNGMGIPVGKLQLYVAAGGLDPTRCLPIVLDFGTDNPKYLDDPLYLGIRQKRPQDAEFYAATEKVLKGLTNAFPGLFIQFEDFNTPHAFGLLEQWRNQILCFNDDIQGTGSVVLSAFISAIRLAGIPAKDQRILFVGAGSAGVGVAKQLVDYLEIEHKIPEEQAKAMFWFVDSRGMITANRGDTLADHKVYFARQDNGDTQCKSLEETLEYVRPTALIGLSTIHKAFNEKILTRLNEINPTGRPIVFPLSNPMTKAECTFEEAMRFTNNRVLFASGTEFPEYTVPGTDKPVVPVQANNCWVFPPIGLGAVLSKPKCITDTMIFAVSKALANSLNEQERASGELLPRIERIREVSAEVAAAFIHQAVREGLARDEKWIALVNQSGLSSGTNAQPDGVFSQDVLAEVKKSIWAPAQSVPPFVPNKL</sequence>
<evidence type="ECO:0000259" key="10">
    <source>
        <dbReference type="SMART" id="SM00919"/>
    </source>
</evidence>
<evidence type="ECO:0000256" key="8">
    <source>
        <dbReference type="RuleBase" id="RU003426"/>
    </source>
</evidence>
<evidence type="ECO:0000256" key="3">
    <source>
        <dbReference type="ARBA" id="ARBA00022723"/>
    </source>
</evidence>
<dbReference type="PANTHER" id="PTHR23406:SF32">
    <property type="entry name" value="NADP-DEPENDENT MALIC ENZYME"/>
    <property type="match status" value="1"/>
</dbReference>
<dbReference type="SUPFAM" id="SSF53223">
    <property type="entry name" value="Aminoacid dehydrogenase-like, N-terminal domain"/>
    <property type="match status" value="1"/>
</dbReference>
<dbReference type="NCBIfam" id="NF010052">
    <property type="entry name" value="PRK13529.1"/>
    <property type="match status" value="1"/>
</dbReference>
<evidence type="ECO:0000256" key="1">
    <source>
        <dbReference type="ARBA" id="ARBA00001936"/>
    </source>
</evidence>
<dbReference type="PROSITE" id="PS00331">
    <property type="entry name" value="MALIC_ENZYMES"/>
    <property type="match status" value="1"/>
</dbReference>
<reference evidence="12" key="1">
    <citation type="submission" date="2022-07" db="EMBL/GenBank/DDBJ databases">
        <title>Phylogenomic reconstructions and comparative analyses of Kickxellomycotina fungi.</title>
        <authorList>
            <person name="Reynolds N.K."/>
            <person name="Stajich J.E."/>
            <person name="Barry K."/>
            <person name="Grigoriev I.V."/>
            <person name="Crous P."/>
            <person name="Smith M.E."/>
        </authorList>
    </citation>
    <scope>NUCLEOTIDE SEQUENCE</scope>
    <source>
        <strain evidence="12">NRRL 1565</strain>
    </source>
</reference>
<dbReference type="GO" id="GO:0046872">
    <property type="term" value="F:metal ion binding"/>
    <property type="evidence" value="ECO:0007669"/>
    <property type="project" value="UniProtKB-KW"/>
</dbReference>
<keyword evidence="13" id="KW-1185">Reference proteome</keyword>
<dbReference type="GO" id="GO:0004471">
    <property type="term" value="F:malate dehydrogenase (decarboxylating) (NAD+) activity"/>
    <property type="evidence" value="ECO:0007669"/>
    <property type="project" value="TreeGrafter"/>
</dbReference>
<comment type="similarity">
    <text evidence="2 8">Belongs to the malic enzymes family.</text>
</comment>
<dbReference type="InterPro" id="IPR012302">
    <property type="entry name" value="Malic_NAD-bd"/>
</dbReference>
<evidence type="ECO:0000256" key="2">
    <source>
        <dbReference type="ARBA" id="ARBA00008785"/>
    </source>
</evidence>
<feature type="binding site" evidence="6">
    <location>
        <position position="412"/>
    </location>
    <ligand>
        <name>(S)-malate</name>
        <dbReference type="ChEBI" id="CHEBI:15589"/>
    </ligand>
</feature>
<accession>A0A9W8LRQ0</accession>
<evidence type="ECO:0000313" key="12">
    <source>
        <dbReference type="EMBL" id="KAJ2798385.1"/>
    </source>
</evidence>
<dbReference type="AlphaFoldDB" id="A0A9W8LRQ0"/>
<feature type="domain" description="Malic enzyme NAD-binding" evidence="10">
    <location>
        <begin position="267"/>
        <end position="527"/>
    </location>
</feature>
<organism evidence="12 13">
    <name type="scientific">Coemansia guatemalensis</name>
    <dbReference type="NCBI Taxonomy" id="2761395"/>
    <lineage>
        <taxon>Eukaryota</taxon>
        <taxon>Fungi</taxon>
        <taxon>Fungi incertae sedis</taxon>
        <taxon>Zoopagomycota</taxon>
        <taxon>Kickxellomycotina</taxon>
        <taxon>Kickxellomycetes</taxon>
        <taxon>Kickxellales</taxon>
        <taxon>Kickxellaceae</taxon>
        <taxon>Coemansia</taxon>
    </lineage>
</organism>
<dbReference type="GO" id="GO:0051287">
    <property type="term" value="F:NAD binding"/>
    <property type="evidence" value="ECO:0007669"/>
    <property type="project" value="InterPro"/>
</dbReference>
<dbReference type="GO" id="GO:0006108">
    <property type="term" value="P:malate metabolic process"/>
    <property type="evidence" value="ECO:0007669"/>
    <property type="project" value="TreeGrafter"/>
</dbReference>
<feature type="compositionally biased region" description="Low complexity" evidence="9">
    <location>
        <begin position="9"/>
        <end position="18"/>
    </location>
</feature>
<dbReference type="Pfam" id="PF03949">
    <property type="entry name" value="Malic_M"/>
    <property type="match status" value="1"/>
</dbReference>
<dbReference type="InterPro" id="IPR015884">
    <property type="entry name" value="Malic_enzyme_CS"/>
</dbReference>
<dbReference type="EMBL" id="JANBUO010001411">
    <property type="protein sequence ID" value="KAJ2798385.1"/>
    <property type="molecule type" value="Genomic_DNA"/>
</dbReference>
<feature type="binding site" evidence="6">
    <location>
        <position position="153"/>
    </location>
    <ligand>
        <name>(S)-malate</name>
        <dbReference type="ChEBI" id="CHEBI:15589"/>
    </ligand>
</feature>
<dbReference type="InterPro" id="IPR012301">
    <property type="entry name" value="Malic_N_dom"/>
</dbReference>
<dbReference type="Pfam" id="PF00390">
    <property type="entry name" value="malic"/>
    <property type="match status" value="1"/>
</dbReference>
<feature type="binding site" evidence="7">
    <location>
        <position position="242"/>
    </location>
    <ligand>
        <name>a divalent metal cation</name>
        <dbReference type="ChEBI" id="CHEBI:60240"/>
    </ligand>
</feature>
<feature type="binding site" evidence="6">
    <location>
        <position position="458"/>
    </location>
    <ligand>
        <name>(S)-malate</name>
        <dbReference type="ChEBI" id="CHEBI:15589"/>
    </ligand>
</feature>
<dbReference type="PRINTS" id="PR00072">
    <property type="entry name" value="MALOXRDTASE"/>
</dbReference>
<comment type="caution">
    <text evidence="12">The sequence shown here is derived from an EMBL/GenBank/DDBJ whole genome shotgun (WGS) entry which is preliminary data.</text>
</comment>
<feature type="region of interest" description="Disordered" evidence="9">
    <location>
        <begin position="1"/>
        <end position="34"/>
    </location>
</feature>
<keyword evidence="4 8" id="KW-0560">Oxidoreductase</keyword>
<evidence type="ECO:0000256" key="7">
    <source>
        <dbReference type="PIRSR" id="PIRSR000106-3"/>
    </source>
</evidence>
<evidence type="ECO:0000256" key="5">
    <source>
        <dbReference type="PIRSR" id="PIRSR000106-1"/>
    </source>
</evidence>
<feature type="binding site" evidence="7">
    <location>
        <position position="266"/>
    </location>
    <ligand>
        <name>a divalent metal cation</name>
        <dbReference type="ChEBI" id="CHEBI:60240"/>
    </ligand>
</feature>